<name>A0A9X1VAY4_9BACL</name>
<evidence type="ECO:0000313" key="1">
    <source>
        <dbReference type="EMBL" id="MCI0184129.1"/>
    </source>
</evidence>
<sequence length="57" mass="6164">MTATIERQGIATIEGNDITLVGPELHVGDPAPAFTVNKDLITEDTLADYHGKIMTMH</sequence>
<dbReference type="RefSeq" id="WP_336605172.1">
    <property type="nucleotide sequence ID" value="NZ_JALBUF010000008.1"/>
</dbReference>
<keyword evidence="2" id="KW-1185">Reference proteome</keyword>
<accession>A0A9X1VAY4</accession>
<evidence type="ECO:0000313" key="2">
    <source>
        <dbReference type="Proteomes" id="UP001139263"/>
    </source>
</evidence>
<reference evidence="1" key="1">
    <citation type="submission" date="2022-03" db="EMBL/GenBank/DDBJ databases">
        <title>Draft Genome Sequence of Firmicute Strain S0AB, a Heterotrophic Iron/Sulfur-Oxidizing Extreme Acidophile.</title>
        <authorList>
            <person name="Vergara E."/>
            <person name="Pakostova E."/>
            <person name="Johnson D.B."/>
            <person name="Holmes D.S."/>
        </authorList>
    </citation>
    <scope>NUCLEOTIDE SEQUENCE</scope>
    <source>
        <strain evidence="1">S0AB</strain>
    </source>
</reference>
<proteinExistence type="predicted"/>
<dbReference type="EMBL" id="JALBUF010000008">
    <property type="protein sequence ID" value="MCI0184129.1"/>
    <property type="molecule type" value="Genomic_DNA"/>
</dbReference>
<comment type="caution">
    <text evidence="1">The sequence shown here is derived from an EMBL/GenBank/DDBJ whole genome shotgun (WGS) entry which is preliminary data.</text>
</comment>
<protein>
    <submittedName>
        <fullName evidence="1">Uncharacterized protein</fullName>
    </submittedName>
</protein>
<dbReference type="AlphaFoldDB" id="A0A9X1VAY4"/>
<dbReference type="Proteomes" id="UP001139263">
    <property type="component" value="Unassembled WGS sequence"/>
</dbReference>
<gene>
    <name evidence="1" type="ORF">MM817_02424</name>
</gene>
<organism evidence="1 2">
    <name type="scientific">Sulfoacidibacillus ferrooxidans</name>
    <dbReference type="NCBI Taxonomy" id="2005001"/>
    <lineage>
        <taxon>Bacteria</taxon>
        <taxon>Bacillati</taxon>
        <taxon>Bacillota</taxon>
        <taxon>Bacilli</taxon>
        <taxon>Bacillales</taxon>
        <taxon>Alicyclobacillaceae</taxon>
        <taxon>Sulfoacidibacillus</taxon>
    </lineage>
</organism>
<dbReference type="Gene3D" id="3.40.30.10">
    <property type="entry name" value="Glutaredoxin"/>
    <property type="match status" value="1"/>
</dbReference>